<dbReference type="InterPro" id="IPR013785">
    <property type="entry name" value="Aldolase_TIM"/>
</dbReference>
<protein>
    <recommendedName>
        <fullName evidence="5">Alpha-galactosidase</fullName>
        <ecNumber evidence="5">3.2.1.22</ecNumber>
    </recommendedName>
    <alternativeName>
        <fullName evidence="5">Melibiase</fullName>
    </alternativeName>
</protein>
<keyword evidence="9" id="KW-1185">Reference proteome</keyword>
<dbReference type="FunFam" id="3.20.20.70:FF:000197">
    <property type="entry name" value="Alpha-galactosidase"/>
    <property type="match status" value="1"/>
</dbReference>
<reference evidence="8 9" key="1">
    <citation type="submission" date="2019-09" db="EMBL/GenBank/DDBJ databases">
        <title>Goodfellowia gen. nov., a new genus of the Pseudonocardineae related to Actinoalloteichus, containing Goodfellowia coeruleoviolacea gen. nov., comb. nov. gen. nov., comb. nov.</title>
        <authorList>
            <person name="Labeda D."/>
        </authorList>
    </citation>
    <scope>NUCLEOTIDE SEQUENCE [LARGE SCALE GENOMIC DNA]</scope>
    <source>
        <strain evidence="8 9">AN110305</strain>
    </source>
</reference>
<dbReference type="GO" id="GO:0004557">
    <property type="term" value="F:alpha-galactosidase activity"/>
    <property type="evidence" value="ECO:0007669"/>
    <property type="project" value="UniProtKB-EC"/>
</dbReference>
<feature type="signal peptide" evidence="6">
    <location>
        <begin position="1"/>
        <end position="31"/>
    </location>
</feature>
<gene>
    <name evidence="8" type="ORF">F0L68_02280</name>
</gene>
<dbReference type="InterPro" id="IPR041233">
    <property type="entry name" value="Melibiase_C"/>
</dbReference>
<evidence type="ECO:0000256" key="2">
    <source>
        <dbReference type="ARBA" id="ARBA00022729"/>
    </source>
</evidence>
<evidence type="ECO:0000259" key="7">
    <source>
        <dbReference type="Pfam" id="PF17801"/>
    </source>
</evidence>
<evidence type="ECO:0000313" key="8">
    <source>
        <dbReference type="EMBL" id="KAA2266585.1"/>
    </source>
</evidence>
<comment type="caution">
    <text evidence="8">The sequence shown here is derived from an EMBL/GenBank/DDBJ whole genome shotgun (WGS) entry which is preliminary data.</text>
</comment>
<dbReference type="Pfam" id="PF16499">
    <property type="entry name" value="Melibiase_2"/>
    <property type="match status" value="1"/>
</dbReference>
<dbReference type="InterPro" id="IPR002241">
    <property type="entry name" value="Glyco_hydro_27"/>
</dbReference>
<dbReference type="InterPro" id="IPR000111">
    <property type="entry name" value="Glyco_hydro_27/36_CS"/>
</dbReference>
<evidence type="ECO:0000256" key="5">
    <source>
        <dbReference type="RuleBase" id="RU361168"/>
    </source>
</evidence>
<accession>A0A5B2XTU6</accession>
<dbReference type="InterPro" id="IPR017853">
    <property type="entry name" value="GH"/>
</dbReference>
<evidence type="ECO:0000256" key="6">
    <source>
        <dbReference type="SAM" id="SignalP"/>
    </source>
</evidence>
<dbReference type="OrthoDB" id="9807519at2"/>
<evidence type="ECO:0000256" key="4">
    <source>
        <dbReference type="ARBA" id="ARBA00023295"/>
    </source>
</evidence>
<feature type="domain" description="Alpha galactosidase C-terminal" evidence="7">
    <location>
        <begin position="328"/>
        <end position="402"/>
    </location>
</feature>
<dbReference type="Proteomes" id="UP000323454">
    <property type="component" value="Unassembled WGS sequence"/>
</dbReference>
<dbReference type="PANTHER" id="PTHR11452:SF75">
    <property type="entry name" value="ALPHA-GALACTOSIDASE MEL1"/>
    <property type="match status" value="1"/>
</dbReference>
<dbReference type="SUPFAM" id="SSF51445">
    <property type="entry name" value="(Trans)glycosidases"/>
    <property type="match status" value="1"/>
</dbReference>
<dbReference type="CDD" id="cd14792">
    <property type="entry name" value="GH27"/>
    <property type="match status" value="1"/>
</dbReference>
<dbReference type="PANTHER" id="PTHR11452">
    <property type="entry name" value="ALPHA-GALACTOSIDASE/ALPHA-N-ACETYLGALACTOSAMINIDASE"/>
    <property type="match status" value="1"/>
</dbReference>
<dbReference type="PROSITE" id="PS00512">
    <property type="entry name" value="ALPHA_GALACTOSIDASE"/>
    <property type="match status" value="1"/>
</dbReference>
<name>A0A5B2XTU6_9PSEU</name>
<keyword evidence="5" id="KW-1015">Disulfide bond</keyword>
<dbReference type="InterPro" id="IPR013780">
    <property type="entry name" value="Glyco_hydro_b"/>
</dbReference>
<organism evidence="8 9">
    <name type="scientific">Solihabitans fulvus</name>
    <dbReference type="NCBI Taxonomy" id="1892852"/>
    <lineage>
        <taxon>Bacteria</taxon>
        <taxon>Bacillati</taxon>
        <taxon>Actinomycetota</taxon>
        <taxon>Actinomycetes</taxon>
        <taxon>Pseudonocardiales</taxon>
        <taxon>Pseudonocardiaceae</taxon>
        <taxon>Solihabitans</taxon>
    </lineage>
</organism>
<comment type="similarity">
    <text evidence="1 5">Belongs to the glycosyl hydrolase 27 family.</text>
</comment>
<dbReference type="GO" id="GO:0005975">
    <property type="term" value="P:carbohydrate metabolic process"/>
    <property type="evidence" value="ECO:0007669"/>
    <property type="project" value="InterPro"/>
</dbReference>
<reference evidence="8 9" key="2">
    <citation type="submission" date="2019-09" db="EMBL/GenBank/DDBJ databases">
        <authorList>
            <person name="Jin C."/>
        </authorList>
    </citation>
    <scope>NUCLEOTIDE SEQUENCE [LARGE SCALE GENOMIC DNA]</scope>
    <source>
        <strain evidence="8 9">AN110305</strain>
    </source>
</reference>
<dbReference type="RefSeq" id="WP_149847692.1">
    <property type="nucleotide sequence ID" value="NZ_VUOB01000002.1"/>
</dbReference>
<evidence type="ECO:0000313" key="9">
    <source>
        <dbReference type="Proteomes" id="UP000323454"/>
    </source>
</evidence>
<dbReference type="AlphaFoldDB" id="A0A5B2XTU6"/>
<keyword evidence="3 5" id="KW-0378">Hydrolase</keyword>
<sequence length="406" mass="42437">MRRRLIGVLAALGVLASVTTAAVLGAPAALALDNGLAKTPPMGFNNWNAIGCSVTEAFVRKTADFIHTSGLQQAGYTYVNIDDCWAQPNRDSAGNLVPNPSKFPDGISGTAAYVHGLGLKLGLYNDSGLMTCSSHGFPGSFHHEAADAMQFAKWGVDYLKDDNCKQASGQDTRAATIKRYTDMRDGLAAAQRATGQAIVFSICQKGDNGINTEDWSPAVGNLWRTTSDVHPTWSRLQSIIAKNIPLAQYAGPGAWNDPDMLEIGNAGLSTTEQRTQFSMWAEMAAPLLIGTDLAKATATTLATLGNADVIAVDQDPLGRQGTQVADNGGLRVLTKPLSGGDRAVALYNETGSTATIATTAAAVGLPAAHSYTLTDLWSKGHTTSTGVISASVPAHGTVLLRVHAGG</sequence>
<evidence type="ECO:0000256" key="3">
    <source>
        <dbReference type="ARBA" id="ARBA00022801"/>
    </source>
</evidence>
<dbReference type="SUPFAM" id="SSF51011">
    <property type="entry name" value="Glycosyl hydrolase domain"/>
    <property type="match status" value="1"/>
</dbReference>
<dbReference type="Pfam" id="PF17801">
    <property type="entry name" value="Melibiase_C"/>
    <property type="match status" value="1"/>
</dbReference>
<feature type="chain" id="PRO_5022982357" description="Alpha-galactosidase" evidence="6">
    <location>
        <begin position="32"/>
        <end position="406"/>
    </location>
</feature>
<dbReference type="EMBL" id="VUOB01000002">
    <property type="protein sequence ID" value="KAA2266585.1"/>
    <property type="molecule type" value="Genomic_DNA"/>
</dbReference>
<keyword evidence="4 5" id="KW-0326">Glycosidase</keyword>
<dbReference type="EC" id="3.2.1.22" evidence="5"/>
<evidence type="ECO:0000256" key="1">
    <source>
        <dbReference type="ARBA" id="ARBA00009743"/>
    </source>
</evidence>
<dbReference type="Gene3D" id="2.60.40.1180">
    <property type="entry name" value="Golgi alpha-mannosidase II"/>
    <property type="match status" value="1"/>
</dbReference>
<dbReference type="Gene3D" id="3.20.20.70">
    <property type="entry name" value="Aldolase class I"/>
    <property type="match status" value="1"/>
</dbReference>
<dbReference type="PRINTS" id="PR00740">
    <property type="entry name" value="GLHYDRLASE27"/>
</dbReference>
<keyword evidence="2 6" id="KW-0732">Signal</keyword>
<comment type="catalytic activity">
    <reaction evidence="5">
        <text>Hydrolysis of terminal, non-reducing alpha-D-galactose residues in alpha-D-galactosides, including galactose oligosaccharides, galactomannans and galactolipids.</text>
        <dbReference type="EC" id="3.2.1.22"/>
    </reaction>
</comment>
<proteinExistence type="inferred from homology"/>